<organism evidence="4 5">
    <name type="scientific">Bowdeniella nasicola</name>
    <dbReference type="NCBI Taxonomy" id="208480"/>
    <lineage>
        <taxon>Bacteria</taxon>
        <taxon>Bacillati</taxon>
        <taxon>Actinomycetota</taxon>
        <taxon>Actinomycetes</taxon>
        <taxon>Actinomycetales</taxon>
        <taxon>Actinomycetaceae</taxon>
        <taxon>Bowdeniella</taxon>
    </lineage>
</organism>
<dbReference type="PANTHER" id="PTHR43877:SF1">
    <property type="entry name" value="ACETYLTRANSFERASE"/>
    <property type="match status" value="1"/>
</dbReference>
<dbReference type="EMBL" id="FNQV01000013">
    <property type="protein sequence ID" value="SEA61413.1"/>
    <property type="molecule type" value="Genomic_DNA"/>
</dbReference>
<keyword evidence="2" id="KW-0012">Acyltransferase</keyword>
<dbReference type="Proteomes" id="UP000199288">
    <property type="component" value="Unassembled WGS sequence"/>
</dbReference>
<evidence type="ECO:0000256" key="1">
    <source>
        <dbReference type="ARBA" id="ARBA00022679"/>
    </source>
</evidence>
<accession>A0A1H4CM74</accession>
<dbReference type="GO" id="GO:0016747">
    <property type="term" value="F:acyltransferase activity, transferring groups other than amino-acyl groups"/>
    <property type="evidence" value="ECO:0007669"/>
    <property type="project" value="InterPro"/>
</dbReference>
<evidence type="ECO:0000313" key="5">
    <source>
        <dbReference type="Proteomes" id="UP000199288"/>
    </source>
</evidence>
<dbReference type="Gene3D" id="3.40.630.30">
    <property type="match status" value="1"/>
</dbReference>
<dbReference type="InterPro" id="IPR016181">
    <property type="entry name" value="Acyl_CoA_acyltransferase"/>
</dbReference>
<dbReference type="InterPro" id="IPR000182">
    <property type="entry name" value="GNAT_dom"/>
</dbReference>
<dbReference type="CDD" id="cd04301">
    <property type="entry name" value="NAT_SF"/>
    <property type="match status" value="1"/>
</dbReference>
<feature type="domain" description="N-acetyltransferase" evidence="3">
    <location>
        <begin position="7"/>
        <end position="162"/>
    </location>
</feature>
<dbReference type="OrthoDB" id="9775595at2"/>
<gene>
    <name evidence="4" type="ORF">SAMN02910418_01987</name>
</gene>
<name>A0A1H4CM74_9ACTO</name>
<evidence type="ECO:0000259" key="3">
    <source>
        <dbReference type="PROSITE" id="PS51186"/>
    </source>
</evidence>
<keyword evidence="4" id="KW-0687">Ribonucleoprotein</keyword>
<evidence type="ECO:0000256" key="2">
    <source>
        <dbReference type="ARBA" id="ARBA00023315"/>
    </source>
</evidence>
<dbReference type="SUPFAM" id="SSF55729">
    <property type="entry name" value="Acyl-CoA N-acyltransferases (Nat)"/>
    <property type="match status" value="1"/>
</dbReference>
<keyword evidence="5" id="KW-1185">Reference proteome</keyword>
<proteinExistence type="predicted"/>
<keyword evidence="4" id="KW-0689">Ribosomal protein</keyword>
<dbReference type="RefSeq" id="WP_092565444.1">
    <property type="nucleotide sequence ID" value="NZ_FNQV01000013.1"/>
</dbReference>
<protein>
    <submittedName>
        <fullName evidence="4">Ribosomal protein S18 acetylase RimI</fullName>
    </submittedName>
</protein>
<evidence type="ECO:0000313" key="4">
    <source>
        <dbReference type="EMBL" id="SEA61413.1"/>
    </source>
</evidence>
<dbReference type="Pfam" id="PF00583">
    <property type="entry name" value="Acetyltransf_1"/>
    <property type="match status" value="1"/>
</dbReference>
<dbReference type="AlphaFoldDB" id="A0A1H4CM74"/>
<sequence length="162" mass="17884">MATGSQVEVRTITPDDWQAWRELRLAALQQSPEAFGSRYDDWVNASEVAWRRRLSDGPMFVIASVAGEPCGLAAGHIDDASGQRFLISLWVRPSCRRKGVAEALIGAVAQWAKVESDHLYLNVRVDNDAARSLYEKLGFLVVGPAPHEEDEPPELVMRAVLG</sequence>
<dbReference type="GO" id="GO:0005840">
    <property type="term" value="C:ribosome"/>
    <property type="evidence" value="ECO:0007669"/>
    <property type="project" value="UniProtKB-KW"/>
</dbReference>
<dbReference type="PROSITE" id="PS51186">
    <property type="entry name" value="GNAT"/>
    <property type="match status" value="1"/>
</dbReference>
<reference evidence="5" key="1">
    <citation type="submission" date="2016-10" db="EMBL/GenBank/DDBJ databases">
        <authorList>
            <person name="Varghese N."/>
            <person name="Submissions S."/>
        </authorList>
    </citation>
    <scope>NUCLEOTIDE SEQUENCE [LARGE SCALE GENOMIC DNA]</scope>
    <source>
        <strain evidence="5">KPR-1</strain>
    </source>
</reference>
<keyword evidence="1" id="KW-0808">Transferase</keyword>
<dbReference type="PANTHER" id="PTHR43877">
    <property type="entry name" value="AMINOALKYLPHOSPHONATE N-ACETYLTRANSFERASE-RELATED-RELATED"/>
    <property type="match status" value="1"/>
</dbReference>
<dbReference type="InterPro" id="IPR050832">
    <property type="entry name" value="Bact_Acetyltransf"/>
</dbReference>